<proteinExistence type="predicted"/>
<evidence type="ECO:0000313" key="2">
    <source>
        <dbReference type="Proteomes" id="UP000322084"/>
    </source>
</evidence>
<evidence type="ECO:0008006" key="3">
    <source>
        <dbReference type="Google" id="ProtNLM"/>
    </source>
</evidence>
<sequence length="219" mass="24329">MEVSPNQLFRQFDDVVFGHEHGMKNNTIRRWGAPLEVAIFASPALDTPPPLGRIQSVLTEISRITGIDVARVDDTKQATLRLGYFPRRDFAALPAADKTDPRYHDFINTSACLGVSSSESDRIKGGVIMIGSDISPALQDHCLMEELVQIMGLPNDACNYQPSLFCEADHVTELTEADKVLLAMLYDPRLQSGMERADALTHVRKMILERVTDADPMTE</sequence>
<comment type="caution">
    <text evidence="1">The sequence shown here is derived from an EMBL/GenBank/DDBJ whole genome shotgun (WGS) entry which is preliminary data.</text>
</comment>
<dbReference type="AlphaFoldDB" id="A0A5A7MST4"/>
<dbReference type="InterPro" id="IPR021323">
    <property type="entry name" value="DUF2927"/>
</dbReference>
<evidence type="ECO:0000313" key="1">
    <source>
        <dbReference type="EMBL" id="GEQ99102.1"/>
    </source>
</evidence>
<organism evidence="1 2">
    <name type="scientific">Iodidimonas gelatinilytica</name>
    <dbReference type="NCBI Taxonomy" id="1236966"/>
    <lineage>
        <taxon>Bacteria</taxon>
        <taxon>Pseudomonadati</taxon>
        <taxon>Pseudomonadota</taxon>
        <taxon>Alphaproteobacteria</taxon>
        <taxon>Iodidimonadales</taxon>
        <taxon>Iodidimonadaceae</taxon>
        <taxon>Iodidimonas</taxon>
    </lineage>
</organism>
<reference evidence="1 2" key="1">
    <citation type="submission" date="2019-09" db="EMBL/GenBank/DDBJ databases">
        <title>NBRP : Genome information of microbial organism related human and environment.</title>
        <authorList>
            <person name="Hattori M."/>
            <person name="Oshima K."/>
            <person name="Inaba H."/>
            <person name="Suda W."/>
            <person name="Sakamoto M."/>
            <person name="Iino T."/>
            <person name="Kitahara M."/>
            <person name="Oshida Y."/>
            <person name="Iida T."/>
            <person name="Kudo T."/>
            <person name="Itoh T."/>
            <person name="Ohkuma M."/>
        </authorList>
    </citation>
    <scope>NUCLEOTIDE SEQUENCE [LARGE SCALE GENOMIC DNA]</scope>
    <source>
        <strain evidence="1 2">Hi-2</strain>
    </source>
</reference>
<gene>
    <name evidence="1" type="ORF">JCM17844_27390</name>
</gene>
<name>A0A5A7MST4_9PROT</name>
<protein>
    <recommendedName>
        <fullName evidence="3">DUF2927 domain-containing protein</fullName>
    </recommendedName>
</protein>
<accession>A0A5A7MST4</accession>
<dbReference type="EMBL" id="BKCL01000013">
    <property type="protein sequence ID" value="GEQ99102.1"/>
    <property type="molecule type" value="Genomic_DNA"/>
</dbReference>
<dbReference type="Pfam" id="PF11150">
    <property type="entry name" value="DUF2927"/>
    <property type="match status" value="1"/>
</dbReference>
<dbReference type="Proteomes" id="UP000322084">
    <property type="component" value="Unassembled WGS sequence"/>
</dbReference>